<dbReference type="InterPro" id="IPR020476">
    <property type="entry name" value="Nudix_hydrolase"/>
</dbReference>
<dbReference type="Gene3D" id="3.90.79.10">
    <property type="entry name" value="Nucleoside Triphosphate Pyrophosphohydrolase"/>
    <property type="match status" value="1"/>
</dbReference>
<protein>
    <recommendedName>
        <fullName evidence="11">8-oxo-dGTP diphosphatase</fullName>
        <ecNumber evidence="11">3.6.1.55</ecNumber>
    </recommendedName>
</protein>
<dbReference type="InterPro" id="IPR015797">
    <property type="entry name" value="NUDIX_hydrolase-like_dom_sf"/>
</dbReference>
<keyword evidence="9" id="KW-0234">DNA repair</keyword>
<dbReference type="EC" id="3.6.1.55" evidence="11"/>
<evidence type="ECO:0000256" key="4">
    <source>
        <dbReference type="ARBA" id="ARBA00022705"/>
    </source>
</evidence>
<keyword evidence="15" id="KW-1185">Reference proteome</keyword>
<sequence>MIDDGLLHTLTTQAATEGIRRLIVGAVVPRDADVLLLKRPEDDFMGGIFELPSGKVEQGESLTEALAREVREESGLIVTGIRGYLGSFDYISGSGKKSRQFNFAVDVDRTEPVELSEHDAFLWAAPTGDLPVTDSVERIIQAYRRKFG</sequence>
<comment type="caution">
    <text evidence="14">The sequence shown here is derived from an EMBL/GenBank/DDBJ whole genome shotgun (WGS) entry which is preliminary data.</text>
</comment>
<dbReference type="EMBL" id="JAVDWW010000004">
    <property type="protein sequence ID" value="MDR7169359.1"/>
    <property type="molecule type" value="Genomic_DNA"/>
</dbReference>
<evidence type="ECO:0000256" key="6">
    <source>
        <dbReference type="ARBA" id="ARBA00022763"/>
    </source>
</evidence>
<keyword evidence="6" id="KW-0227">DNA damage</keyword>
<evidence type="ECO:0000256" key="12">
    <source>
        <dbReference type="RuleBase" id="RU003476"/>
    </source>
</evidence>
<dbReference type="InterPro" id="IPR020084">
    <property type="entry name" value="NUDIX_hydrolase_CS"/>
</dbReference>
<keyword evidence="3" id="KW-0515">Mutator protein</keyword>
<dbReference type="GO" id="GO:0035539">
    <property type="term" value="F:8-oxo-7,8-dihydrodeoxyguanosine triphosphate pyrophosphatase activity"/>
    <property type="evidence" value="ECO:0007669"/>
    <property type="project" value="UniProtKB-EC"/>
</dbReference>
<dbReference type="PROSITE" id="PS00893">
    <property type="entry name" value="NUDIX_BOX"/>
    <property type="match status" value="1"/>
</dbReference>
<evidence type="ECO:0000256" key="11">
    <source>
        <dbReference type="ARBA" id="ARBA00038905"/>
    </source>
</evidence>
<proteinExistence type="inferred from homology"/>
<evidence type="ECO:0000256" key="7">
    <source>
        <dbReference type="ARBA" id="ARBA00022801"/>
    </source>
</evidence>
<gene>
    <name evidence="14" type="ORF">J2W56_003100</name>
</gene>
<dbReference type="PRINTS" id="PR00502">
    <property type="entry name" value="NUDIXFAMILY"/>
</dbReference>
<dbReference type="Proteomes" id="UP001251217">
    <property type="component" value="Unassembled WGS sequence"/>
</dbReference>
<evidence type="ECO:0000256" key="9">
    <source>
        <dbReference type="ARBA" id="ARBA00023204"/>
    </source>
</evidence>
<keyword evidence="8" id="KW-0460">Magnesium</keyword>
<dbReference type="InterPro" id="IPR000086">
    <property type="entry name" value="NUDIX_hydrolase_dom"/>
</dbReference>
<keyword evidence="5" id="KW-0479">Metal-binding</keyword>
<organism evidence="14 15">
    <name type="scientific">Nocardia kruczakiae</name>
    <dbReference type="NCBI Taxonomy" id="261477"/>
    <lineage>
        <taxon>Bacteria</taxon>
        <taxon>Bacillati</taxon>
        <taxon>Actinomycetota</taxon>
        <taxon>Actinomycetes</taxon>
        <taxon>Mycobacteriales</taxon>
        <taxon>Nocardiaceae</taxon>
        <taxon>Nocardia</taxon>
    </lineage>
</organism>
<evidence type="ECO:0000259" key="13">
    <source>
        <dbReference type="PROSITE" id="PS51462"/>
    </source>
</evidence>
<feature type="domain" description="Nudix hydrolase" evidence="13">
    <location>
        <begin position="19"/>
        <end position="146"/>
    </location>
</feature>
<evidence type="ECO:0000256" key="1">
    <source>
        <dbReference type="ARBA" id="ARBA00001946"/>
    </source>
</evidence>
<keyword evidence="4" id="KW-0235">DNA replication</keyword>
<dbReference type="RefSeq" id="WP_310402374.1">
    <property type="nucleotide sequence ID" value="NZ_JAVDWW010000004.1"/>
</dbReference>
<dbReference type="InterPro" id="IPR047127">
    <property type="entry name" value="MutT-like"/>
</dbReference>
<comment type="catalytic activity">
    <reaction evidence="10">
        <text>8-oxo-dGTP + H2O = 8-oxo-dGMP + diphosphate + H(+)</text>
        <dbReference type="Rhea" id="RHEA:31575"/>
        <dbReference type="ChEBI" id="CHEBI:15377"/>
        <dbReference type="ChEBI" id="CHEBI:15378"/>
        <dbReference type="ChEBI" id="CHEBI:33019"/>
        <dbReference type="ChEBI" id="CHEBI:63224"/>
        <dbReference type="ChEBI" id="CHEBI:77896"/>
        <dbReference type="EC" id="3.6.1.55"/>
    </reaction>
</comment>
<dbReference type="Pfam" id="PF00293">
    <property type="entry name" value="NUDIX"/>
    <property type="match status" value="1"/>
</dbReference>
<comment type="cofactor">
    <cofactor evidence="1">
        <name>Mg(2+)</name>
        <dbReference type="ChEBI" id="CHEBI:18420"/>
    </cofactor>
</comment>
<accession>A0ABU1XFS5</accession>
<evidence type="ECO:0000313" key="15">
    <source>
        <dbReference type="Proteomes" id="UP001251217"/>
    </source>
</evidence>
<evidence type="ECO:0000256" key="10">
    <source>
        <dbReference type="ARBA" id="ARBA00035861"/>
    </source>
</evidence>
<comment type="similarity">
    <text evidence="2 12">Belongs to the Nudix hydrolase family.</text>
</comment>
<evidence type="ECO:0000256" key="5">
    <source>
        <dbReference type="ARBA" id="ARBA00022723"/>
    </source>
</evidence>
<name>A0ABU1XFS5_9NOCA</name>
<evidence type="ECO:0000256" key="2">
    <source>
        <dbReference type="ARBA" id="ARBA00005582"/>
    </source>
</evidence>
<keyword evidence="7 12" id="KW-0378">Hydrolase</keyword>
<dbReference type="PANTHER" id="PTHR47707">
    <property type="entry name" value="8-OXO-DGTP DIPHOSPHATASE"/>
    <property type="match status" value="1"/>
</dbReference>
<dbReference type="SUPFAM" id="SSF55811">
    <property type="entry name" value="Nudix"/>
    <property type="match status" value="1"/>
</dbReference>
<reference evidence="14 15" key="1">
    <citation type="submission" date="2023-07" db="EMBL/GenBank/DDBJ databases">
        <title>Sorghum-associated microbial communities from plants grown in Nebraska, USA.</title>
        <authorList>
            <person name="Schachtman D."/>
        </authorList>
    </citation>
    <scope>NUCLEOTIDE SEQUENCE [LARGE SCALE GENOMIC DNA]</scope>
    <source>
        <strain evidence="14 15">4272</strain>
    </source>
</reference>
<evidence type="ECO:0000256" key="8">
    <source>
        <dbReference type="ARBA" id="ARBA00022842"/>
    </source>
</evidence>
<dbReference type="PANTHER" id="PTHR47707:SF1">
    <property type="entry name" value="NUDIX HYDROLASE FAMILY PROTEIN"/>
    <property type="match status" value="1"/>
</dbReference>
<dbReference type="PROSITE" id="PS51462">
    <property type="entry name" value="NUDIX"/>
    <property type="match status" value="1"/>
</dbReference>
<evidence type="ECO:0000256" key="3">
    <source>
        <dbReference type="ARBA" id="ARBA00022457"/>
    </source>
</evidence>
<evidence type="ECO:0000313" key="14">
    <source>
        <dbReference type="EMBL" id="MDR7169359.1"/>
    </source>
</evidence>